<evidence type="ECO:0000313" key="1">
    <source>
        <dbReference type="EMBL" id="KFX69456.1"/>
    </source>
</evidence>
<dbReference type="InterPro" id="IPR014710">
    <property type="entry name" value="RmlC-like_jellyroll"/>
</dbReference>
<dbReference type="CDD" id="cd10548">
    <property type="entry name" value="cupin_CDO"/>
    <property type="match status" value="1"/>
</dbReference>
<name>A0A0A1YK69_9PSED</name>
<reference evidence="1 2" key="1">
    <citation type="journal article" date="2014" name="Genome Announc.">
        <title>Draft Genome Sequence of Petroleum Oil-Degrading Marine Bacterium Pseudomonas taeanensis Strain MS-3, Isolated from a Crude Oil-Contaminated Seashore.</title>
        <authorList>
            <person name="Lee S.Y."/>
            <person name="Kim S.H."/>
            <person name="Lee D.G."/>
            <person name="Shin S."/>
            <person name="Yun S.H."/>
            <person name="Choi C.W."/>
            <person name="Chung Y.H."/>
            <person name="Choi J.S."/>
            <person name="Kahng H.Y."/>
            <person name="Kim S.I."/>
        </authorList>
    </citation>
    <scope>NUCLEOTIDE SEQUENCE [LARGE SCALE GENOMIC DNA]</scope>
    <source>
        <strain evidence="1 2">MS-3</strain>
    </source>
</reference>
<dbReference type="AlphaFoldDB" id="A0A0A1YK69"/>
<dbReference type="Gene3D" id="2.60.120.10">
    <property type="entry name" value="Jelly Rolls"/>
    <property type="match status" value="1"/>
</dbReference>
<dbReference type="SUPFAM" id="SSF51182">
    <property type="entry name" value="RmlC-like cupins"/>
    <property type="match status" value="1"/>
</dbReference>
<gene>
    <name evidence="1" type="ORF">TMS3_0113600</name>
</gene>
<evidence type="ECO:0000313" key="2">
    <source>
        <dbReference type="Proteomes" id="UP000030063"/>
    </source>
</evidence>
<evidence type="ECO:0008006" key="3">
    <source>
        <dbReference type="Google" id="ProtNLM"/>
    </source>
</evidence>
<protein>
    <recommendedName>
        <fullName evidence="3">Cysteine dioxygenase</fullName>
    </recommendedName>
</protein>
<dbReference type="Proteomes" id="UP000030063">
    <property type="component" value="Unassembled WGS sequence"/>
</dbReference>
<keyword evidence="2" id="KW-1185">Reference proteome</keyword>
<dbReference type="STRING" id="1395571.TMS3_0113600"/>
<comment type="caution">
    <text evidence="1">The sequence shown here is derived from an EMBL/GenBank/DDBJ whole genome shotgun (WGS) entry which is preliminary data.</text>
</comment>
<sequence>MAADEYGLEAFVSDVRRIMSQPLDEPSLLAQVAPLARRAALASGWRSEVNYIADPQLGFGTTLLHAEADHSLFVVADCWLAGRGVNAHDHGTWAVVVGVDGREKNIHWQRVDDGTQAGYAELRKVREETLAEGDVLTMPTGAIHSVLNETANTTLSFHVYGRHLNHTGRSQFDPEKKVEKPFIIETQQSG</sequence>
<organism evidence="1 2">
    <name type="scientific">Pseudomonas taeanensis MS-3</name>
    <dbReference type="NCBI Taxonomy" id="1395571"/>
    <lineage>
        <taxon>Bacteria</taxon>
        <taxon>Pseudomonadati</taxon>
        <taxon>Pseudomonadota</taxon>
        <taxon>Gammaproteobacteria</taxon>
        <taxon>Pseudomonadales</taxon>
        <taxon>Pseudomonadaceae</taxon>
        <taxon>Pseudomonas</taxon>
    </lineage>
</organism>
<proteinExistence type="predicted"/>
<dbReference type="EMBL" id="AWSQ01000003">
    <property type="protein sequence ID" value="KFX69456.1"/>
    <property type="molecule type" value="Genomic_DNA"/>
</dbReference>
<dbReference type="eggNOG" id="COG5553">
    <property type="taxonomic scope" value="Bacteria"/>
</dbReference>
<dbReference type="InterPro" id="IPR011051">
    <property type="entry name" value="RmlC_Cupin_sf"/>
</dbReference>
<accession>A0A0A1YK69</accession>
<dbReference type="RefSeq" id="WP_029866336.1">
    <property type="nucleotide sequence ID" value="NZ_AWSQ01000003.1"/>
</dbReference>